<evidence type="ECO:0000256" key="1">
    <source>
        <dbReference type="SAM" id="MobiDB-lite"/>
    </source>
</evidence>
<accession>A0AAU9CT45</accession>
<name>A0AAU9CT45_9BACT</name>
<organism evidence="2 3">
    <name type="scientific">Fulvitalea axinellae</name>
    <dbReference type="NCBI Taxonomy" id="1182444"/>
    <lineage>
        <taxon>Bacteria</taxon>
        <taxon>Pseudomonadati</taxon>
        <taxon>Bacteroidota</taxon>
        <taxon>Cytophagia</taxon>
        <taxon>Cytophagales</taxon>
        <taxon>Persicobacteraceae</taxon>
        <taxon>Fulvitalea</taxon>
    </lineage>
</organism>
<protein>
    <submittedName>
        <fullName evidence="2">Uncharacterized protein</fullName>
    </submittedName>
</protein>
<dbReference type="AlphaFoldDB" id="A0AAU9CT45"/>
<sequence>MFQTKQRLPKKQANPKNGASATPIQRKIGFEFEVGDWEVFKVKEGAEDLARDRNHPECRLPLAHKDVILSGEGFGMTGDASPGFTDIEYVTEPFEETDEGLERLRKTMAGITASATALHHLAQENPSELVRASSLGQYGDVKLPNSLIDATTPPLMKPQLTAGVGLRHIPDLLRLTGLSAREDEKTKSELSLFRKTLIDHKPGMHPLLKEEAYVSHHTTAFCASSLENILSTPPSPELVALASLIRVYILSAIRMPFYYPKSALAIMARTDFAQMFRLLPPQEQEALKAENASLFVKAMENCLPFINLNSPIFENGVRKEQKEAPNKTLERPLKKEWIRNIPLGVDLLTQKYFPMPEKASELDTIGSWHERTELLTDGTSAPIFELRRMANAETIEEWGAIAEMAFEAIRSLKRDKK</sequence>
<dbReference type="EMBL" id="AP025314">
    <property type="protein sequence ID" value="BDD11253.1"/>
    <property type="molecule type" value="Genomic_DNA"/>
</dbReference>
<reference evidence="2 3" key="1">
    <citation type="submission" date="2021-12" db="EMBL/GenBank/DDBJ databases">
        <title>Genome sequencing of bacteria with rrn-lacking chromosome and rrn-plasmid.</title>
        <authorList>
            <person name="Anda M."/>
            <person name="Iwasaki W."/>
        </authorList>
    </citation>
    <scope>NUCLEOTIDE SEQUENCE [LARGE SCALE GENOMIC DNA]</scope>
    <source>
        <strain evidence="2 3">DSM 100852</strain>
    </source>
</reference>
<feature type="region of interest" description="Disordered" evidence="1">
    <location>
        <begin position="1"/>
        <end position="22"/>
    </location>
</feature>
<gene>
    <name evidence="2" type="ORF">FUAX_36850</name>
</gene>
<evidence type="ECO:0000313" key="3">
    <source>
        <dbReference type="Proteomes" id="UP001348817"/>
    </source>
</evidence>
<evidence type="ECO:0000313" key="2">
    <source>
        <dbReference type="EMBL" id="BDD11253.1"/>
    </source>
</evidence>
<keyword evidence="3" id="KW-1185">Reference proteome</keyword>
<dbReference type="KEGG" id="fax:FUAX_36850"/>
<proteinExistence type="predicted"/>
<dbReference type="Proteomes" id="UP001348817">
    <property type="component" value="Chromosome"/>
</dbReference>
<dbReference type="RefSeq" id="WP_338392757.1">
    <property type="nucleotide sequence ID" value="NZ_AP025314.1"/>
</dbReference>